<evidence type="ECO:0000259" key="1">
    <source>
        <dbReference type="Pfam" id="PF01796"/>
    </source>
</evidence>
<reference evidence="2 3" key="1">
    <citation type="submission" date="2023-10" db="EMBL/GenBank/DDBJ databases">
        <title>Surface-active antibiotics is a multifunctional adaptation for post-fire microbes.</title>
        <authorList>
            <person name="Liu M.D."/>
            <person name="Du Y."/>
            <person name="Koupaei S.K."/>
            <person name="Kim N.R."/>
            <person name="Zhang W."/>
            <person name="Traxler M.F."/>
        </authorList>
    </citation>
    <scope>NUCLEOTIDE SEQUENCE [LARGE SCALE GENOMIC DNA]</scope>
    <source>
        <strain evidence="2 3">F3</strain>
    </source>
</reference>
<dbReference type="InterPro" id="IPR052513">
    <property type="entry name" value="Thioester_dehydratase-like"/>
</dbReference>
<organism evidence="2 3">
    <name type="scientific">Paraburkholderia kirstenboschensis</name>
    <dbReference type="NCBI Taxonomy" id="1245436"/>
    <lineage>
        <taxon>Bacteria</taxon>
        <taxon>Pseudomonadati</taxon>
        <taxon>Pseudomonadota</taxon>
        <taxon>Betaproteobacteria</taxon>
        <taxon>Burkholderiales</taxon>
        <taxon>Burkholderiaceae</taxon>
        <taxon>Paraburkholderia</taxon>
    </lineage>
</organism>
<dbReference type="Pfam" id="PF01796">
    <property type="entry name" value="OB_ChsH2_C"/>
    <property type="match status" value="1"/>
</dbReference>
<dbReference type="EMBL" id="CP136513">
    <property type="protein sequence ID" value="WOD19090.1"/>
    <property type="molecule type" value="Genomic_DNA"/>
</dbReference>
<accession>A0ABZ0EPK6</accession>
<gene>
    <name evidence="2" type="ORF">RW095_22770</name>
</gene>
<proteinExistence type="predicted"/>
<keyword evidence="3" id="KW-1185">Reference proteome</keyword>
<dbReference type="SUPFAM" id="SSF50249">
    <property type="entry name" value="Nucleic acid-binding proteins"/>
    <property type="match status" value="1"/>
</dbReference>
<sequence>MTNTVNISPSASGSPLAVFRDYLGKGQLAYQRDAATGEAVFYPRVIGPGSGNPDLTWRISTGLGTVYAVTVISPRGEPPYNVVLIDMDEGFRLMSRVEGLPAESVRIGMRVRARVHHPADGQPPHPVFDAEIA</sequence>
<feature type="domain" description="ChsH2 C-terminal OB-fold" evidence="1">
    <location>
        <begin position="58"/>
        <end position="115"/>
    </location>
</feature>
<dbReference type="InterPro" id="IPR012340">
    <property type="entry name" value="NA-bd_OB-fold"/>
</dbReference>
<dbReference type="Proteomes" id="UP001302652">
    <property type="component" value="Chromosome 1"/>
</dbReference>
<dbReference type="PANTHER" id="PTHR34075:SF5">
    <property type="entry name" value="BLR3430 PROTEIN"/>
    <property type="match status" value="1"/>
</dbReference>
<evidence type="ECO:0000313" key="2">
    <source>
        <dbReference type="EMBL" id="WOD19090.1"/>
    </source>
</evidence>
<evidence type="ECO:0000313" key="3">
    <source>
        <dbReference type="Proteomes" id="UP001302652"/>
    </source>
</evidence>
<dbReference type="InterPro" id="IPR002878">
    <property type="entry name" value="ChsH2_C"/>
</dbReference>
<name>A0ABZ0EPK6_9BURK</name>
<protein>
    <submittedName>
        <fullName evidence="2">OB-fold domain-containing protein</fullName>
    </submittedName>
</protein>
<dbReference type="PANTHER" id="PTHR34075">
    <property type="entry name" value="BLR3430 PROTEIN"/>
    <property type="match status" value="1"/>
</dbReference>
<dbReference type="RefSeq" id="WP_317021262.1">
    <property type="nucleotide sequence ID" value="NZ_CP136513.1"/>
</dbReference>